<dbReference type="AlphaFoldDB" id="A0A382CYN3"/>
<gene>
    <name evidence="1" type="ORF">METZ01_LOCUS184029</name>
</gene>
<name>A0A382CYN3_9ZZZZ</name>
<protein>
    <recommendedName>
        <fullName evidence="2">DUF721 domain-containing protein</fullName>
    </recommendedName>
</protein>
<sequence>MGAPEIDAVATLVERWPEVVGPELASRVRAVAVRGSELVVRVEDPAWASQIAWLESRLLERIADLVGPGRITAVKARVAPR</sequence>
<reference evidence="1" key="1">
    <citation type="submission" date="2018-05" db="EMBL/GenBank/DDBJ databases">
        <authorList>
            <person name="Lanie J.A."/>
            <person name="Ng W.-L."/>
            <person name="Kazmierczak K.M."/>
            <person name="Andrzejewski T.M."/>
            <person name="Davidsen T.M."/>
            <person name="Wayne K.J."/>
            <person name="Tettelin H."/>
            <person name="Glass J.I."/>
            <person name="Rusch D."/>
            <person name="Podicherti R."/>
            <person name="Tsui H.-C.T."/>
            <person name="Winkler M.E."/>
        </authorList>
    </citation>
    <scope>NUCLEOTIDE SEQUENCE</scope>
</reference>
<dbReference type="EMBL" id="UINC01036742">
    <property type="protein sequence ID" value="SVB31175.1"/>
    <property type="molecule type" value="Genomic_DNA"/>
</dbReference>
<dbReference type="PANTHER" id="PTHR36456">
    <property type="entry name" value="UPF0232 PROTEIN SCO3875"/>
    <property type="match status" value="1"/>
</dbReference>
<dbReference type="Pfam" id="PF05258">
    <property type="entry name" value="DciA"/>
    <property type="match status" value="1"/>
</dbReference>
<dbReference type="PANTHER" id="PTHR36456:SF1">
    <property type="entry name" value="UPF0232 PROTEIN SCO3875"/>
    <property type="match status" value="1"/>
</dbReference>
<evidence type="ECO:0008006" key="2">
    <source>
        <dbReference type="Google" id="ProtNLM"/>
    </source>
</evidence>
<accession>A0A382CYN3</accession>
<evidence type="ECO:0000313" key="1">
    <source>
        <dbReference type="EMBL" id="SVB31175.1"/>
    </source>
</evidence>
<dbReference type="InterPro" id="IPR007922">
    <property type="entry name" value="DciA-like"/>
</dbReference>
<organism evidence="1">
    <name type="scientific">marine metagenome</name>
    <dbReference type="NCBI Taxonomy" id="408172"/>
    <lineage>
        <taxon>unclassified sequences</taxon>
        <taxon>metagenomes</taxon>
        <taxon>ecological metagenomes</taxon>
    </lineage>
</organism>
<proteinExistence type="predicted"/>